<dbReference type="EMBL" id="CP102382">
    <property type="protein sequence ID" value="UUV20817.1"/>
    <property type="molecule type" value="Genomic_DNA"/>
</dbReference>
<feature type="domain" description="YdbS-like PH" evidence="2">
    <location>
        <begin position="424"/>
        <end position="485"/>
    </location>
</feature>
<keyword evidence="1" id="KW-1133">Transmembrane helix</keyword>
<dbReference type="RefSeq" id="WP_257498728.1">
    <property type="nucleotide sequence ID" value="NZ_CP102382.1"/>
</dbReference>
<dbReference type="InterPro" id="IPR014529">
    <property type="entry name" value="UCP026631"/>
</dbReference>
<dbReference type="InterPro" id="IPR005182">
    <property type="entry name" value="YdbS-like_PH"/>
</dbReference>
<feature type="transmembrane region" description="Helical" evidence="1">
    <location>
        <begin position="244"/>
        <end position="265"/>
    </location>
</feature>
<evidence type="ECO:0000256" key="1">
    <source>
        <dbReference type="SAM" id="Phobius"/>
    </source>
</evidence>
<sequence>MSQKTNYNFNQPNKLDRKALFLVLATSLWTVVRASWPILAIMFVRKGEKSWYLLAGIAVITFFTFLRKLVDFFYFSYEVVHNELIIKKGWLSKSTTVVSLDKIHEVNLNQKFVHKLVGLYLISIDTAGSSKTEIEINGVDYKKALAFKEVITNYESTEVSTIHDFDTDESSEEATKNQANTISNTIKIGLPSLIKIGLTRNYFQTLGLMFAFSFQIIDQLQDLFYIDNNTTVYDDIFDASYEQYIGFVGVLMILALIVLIVLFNLGRTLLTYYNYQINFKKQNITASYGLTDSHIVSVKSSKVQMFLFQQNYFQRLMNLFEVKIKQVASTEDNKNKKGLIIPGANFFELNALFHVIFSKNLLDNQQFFKPNKRVLLLKVLWLCLPVFIAMGVLYATDSLYYSWVVVLAFFAIYLLMYLGYKNEKLMYHDDFIVLKKGVWDIATIYLPIYKIQKVSISQSYFQEKNQIGSLNLHTAGGTVTLFYYDFTLLQQMANEILYKIEKNKHSWM</sequence>
<name>A0ABY5NQV0_9FLAO</name>
<dbReference type="Pfam" id="PF03703">
    <property type="entry name" value="bPH_2"/>
    <property type="match status" value="2"/>
</dbReference>
<dbReference type="PANTHER" id="PTHR34473">
    <property type="entry name" value="UPF0699 TRANSMEMBRANE PROTEIN YDBS"/>
    <property type="match status" value="1"/>
</dbReference>
<dbReference type="Proteomes" id="UP001317001">
    <property type="component" value="Chromosome"/>
</dbReference>
<reference evidence="3 4" key="1">
    <citation type="submission" date="2022-08" db="EMBL/GenBank/DDBJ databases">
        <title>Myroides zhujiangensis sp. nov., a novel bacterium isolated from sediment in the Pearl River Estuary.</title>
        <authorList>
            <person name="Cui L."/>
        </authorList>
    </citation>
    <scope>NUCLEOTIDE SEQUENCE [LARGE SCALE GENOMIC DNA]</scope>
    <source>
        <strain evidence="3 4">SCSIO 72103</strain>
    </source>
</reference>
<evidence type="ECO:0000313" key="3">
    <source>
        <dbReference type="EMBL" id="UUV20817.1"/>
    </source>
</evidence>
<feature type="domain" description="YdbS-like PH" evidence="2">
    <location>
        <begin position="74"/>
        <end position="149"/>
    </location>
</feature>
<feature type="transmembrane region" description="Helical" evidence="1">
    <location>
        <begin position="375"/>
        <end position="394"/>
    </location>
</feature>
<protein>
    <submittedName>
        <fullName evidence="3">PH domain-containing protein</fullName>
    </submittedName>
</protein>
<dbReference type="PIRSF" id="PIRSF026631">
    <property type="entry name" value="UCP026631"/>
    <property type="match status" value="1"/>
</dbReference>
<dbReference type="PANTHER" id="PTHR34473:SF2">
    <property type="entry name" value="UPF0699 TRANSMEMBRANE PROTEIN YDBT"/>
    <property type="match status" value="1"/>
</dbReference>
<evidence type="ECO:0000313" key="4">
    <source>
        <dbReference type="Proteomes" id="UP001317001"/>
    </source>
</evidence>
<evidence type="ECO:0000259" key="2">
    <source>
        <dbReference type="Pfam" id="PF03703"/>
    </source>
</evidence>
<feature type="transmembrane region" description="Helical" evidence="1">
    <location>
        <begin position="201"/>
        <end position="217"/>
    </location>
</feature>
<gene>
    <name evidence="3" type="ORF">NPX36_10880</name>
</gene>
<feature type="transmembrane region" description="Helical" evidence="1">
    <location>
        <begin position="50"/>
        <end position="66"/>
    </location>
</feature>
<keyword evidence="4" id="KW-1185">Reference proteome</keyword>
<feature type="transmembrane region" description="Helical" evidence="1">
    <location>
        <begin position="400"/>
        <end position="420"/>
    </location>
</feature>
<keyword evidence="1" id="KW-0472">Membrane</keyword>
<organism evidence="3 4">
    <name type="scientific">Paenimyroides aestuarii</name>
    <dbReference type="NCBI Taxonomy" id="2968490"/>
    <lineage>
        <taxon>Bacteria</taxon>
        <taxon>Pseudomonadati</taxon>
        <taxon>Bacteroidota</taxon>
        <taxon>Flavobacteriia</taxon>
        <taxon>Flavobacteriales</taxon>
        <taxon>Flavobacteriaceae</taxon>
        <taxon>Paenimyroides</taxon>
    </lineage>
</organism>
<proteinExistence type="predicted"/>
<keyword evidence="1" id="KW-0812">Transmembrane</keyword>
<accession>A0ABY5NQV0</accession>